<dbReference type="KEGG" id="pph:Ppha_0977"/>
<evidence type="ECO:0000259" key="1">
    <source>
        <dbReference type="Pfam" id="PF10047"/>
    </source>
</evidence>
<feature type="domain" description="DUF2281" evidence="1">
    <location>
        <begin position="6"/>
        <end position="37"/>
    </location>
</feature>
<keyword evidence="3" id="KW-1185">Reference proteome</keyword>
<organism evidence="2 3">
    <name type="scientific">Pelodictyon phaeoclathratiforme (strain DSM 5477 / BU-1)</name>
    <dbReference type="NCBI Taxonomy" id="324925"/>
    <lineage>
        <taxon>Bacteria</taxon>
        <taxon>Pseudomonadati</taxon>
        <taxon>Chlorobiota</taxon>
        <taxon>Chlorobiia</taxon>
        <taxon>Chlorobiales</taxon>
        <taxon>Chlorobiaceae</taxon>
        <taxon>Chlorobium/Pelodictyon group</taxon>
        <taxon>Pelodictyon</taxon>
    </lineage>
</organism>
<proteinExistence type="predicted"/>
<dbReference type="Proteomes" id="UP000002724">
    <property type="component" value="Chromosome"/>
</dbReference>
<dbReference type="InterPro" id="IPR018739">
    <property type="entry name" value="DUF2281"/>
</dbReference>
<dbReference type="Pfam" id="PF10047">
    <property type="entry name" value="DUF2281"/>
    <property type="match status" value="1"/>
</dbReference>
<evidence type="ECO:0000313" key="2">
    <source>
        <dbReference type="EMBL" id="ACF43262.1"/>
    </source>
</evidence>
<dbReference type="AlphaFoldDB" id="B4SFK7"/>
<dbReference type="RefSeq" id="WP_012507756.1">
    <property type="nucleotide sequence ID" value="NC_011060.1"/>
</dbReference>
<reference evidence="2 3" key="1">
    <citation type="submission" date="2008-06" db="EMBL/GenBank/DDBJ databases">
        <title>Complete sequence of Pelodictyon phaeoclathratiforme BU-1.</title>
        <authorList>
            <consortium name="US DOE Joint Genome Institute"/>
            <person name="Lucas S."/>
            <person name="Copeland A."/>
            <person name="Lapidus A."/>
            <person name="Glavina del Rio T."/>
            <person name="Dalin E."/>
            <person name="Tice H."/>
            <person name="Bruce D."/>
            <person name="Goodwin L."/>
            <person name="Pitluck S."/>
            <person name="Schmutz J."/>
            <person name="Larimer F."/>
            <person name="Land M."/>
            <person name="Hauser L."/>
            <person name="Kyrpides N."/>
            <person name="Mikhailova N."/>
            <person name="Liu Z."/>
            <person name="Li T."/>
            <person name="Zhao F."/>
            <person name="Overmann J."/>
            <person name="Bryant D.A."/>
            <person name="Richardson P."/>
        </authorList>
    </citation>
    <scope>NUCLEOTIDE SEQUENCE [LARGE SCALE GENOMIC DNA]</scope>
    <source>
        <strain evidence="3">DSM 5477 / BU-1</strain>
    </source>
</reference>
<accession>B4SFK7</accession>
<dbReference type="HOGENOM" id="CLU_2509755_0_0_10"/>
<protein>
    <recommendedName>
        <fullName evidence="1">DUF2281 domain-containing protein</fullName>
    </recommendedName>
</protein>
<name>B4SFK7_PELPB</name>
<gene>
    <name evidence="2" type="ordered locus">Ppha_0977</name>
</gene>
<dbReference type="OrthoDB" id="827255at2"/>
<sequence>MTTAEKIYKAVKELPEPMLHEVLDFAEFLKQKNKTKSSLAKTASDMDSYFANPKVIEAIERGRKEIKEGRVTIITDPNNIWESIL</sequence>
<evidence type="ECO:0000313" key="3">
    <source>
        <dbReference type="Proteomes" id="UP000002724"/>
    </source>
</evidence>
<dbReference type="EMBL" id="CP001110">
    <property type="protein sequence ID" value="ACF43262.1"/>
    <property type="molecule type" value="Genomic_DNA"/>
</dbReference>